<evidence type="ECO:0000313" key="3">
    <source>
        <dbReference type="Proteomes" id="UP000015105"/>
    </source>
</evidence>
<evidence type="ECO:0000256" key="1">
    <source>
        <dbReference type="SAM" id="Phobius"/>
    </source>
</evidence>
<reference evidence="2" key="3">
    <citation type="journal article" date="2017" name="Nature">
        <title>Genome sequence of the progenitor of the wheat D genome Aegilops tauschii.</title>
        <authorList>
            <person name="Luo M.C."/>
            <person name="Gu Y.Q."/>
            <person name="Puiu D."/>
            <person name="Wang H."/>
            <person name="Twardziok S.O."/>
            <person name="Deal K.R."/>
            <person name="Huo N."/>
            <person name="Zhu T."/>
            <person name="Wang L."/>
            <person name="Wang Y."/>
            <person name="McGuire P.E."/>
            <person name="Liu S."/>
            <person name="Long H."/>
            <person name="Ramasamy R.K."/>
            <person name="Rodriguez J.C."/>
            <person name="Van S.L."/>
            <person name="Yuan L."/>
            <person name="Wang Z."/>
            <person name="Xia Z."/>
            <person name="Xiao L."/>
            <person name="Anderson O.D."/>
            <person name="Ouyang S."/>
            <person name="Liang Y."/>
            <person name="Zimin A.V."/>
            <person name="Pertea G."/>
            <person name="Qi P."/>
            <person name="Bennetzen J.L."/>
            <person name="Dai X."/>
            <person name="Dawson M.W."/>
            <person name="Muller H.G."/>
            <person name="Kugler K."/>
            <person name="Rivarola-Duarte L."/>
            <person name="Spannagl M."/>
            <person name="Mayer K.F.X."/>
            <person name="Lu F.H."/>
            <person name="Bevan M.W."/>
            <person name="Leroy P."/>
            <person name="Li P."/>
            <person name="You F.M."/>
            <person name="Sun Q."/>
            <person name="Liu Z."/>
            <person name="Lyons E."/>
            <person name="Wicker T."/>
            <person name="Salzberg S.L."/>
            <person name="Devos K.M."/>
            <person name="Dvorak J."/>
        </authorList>
    </citation>
    <scope>NUCLEOTIDE SEQUENCE [LARGE SCALE GENOMIC DNA]</scope>
    <source>
        <strain evidence="2">cv. AL8/78</strain>
    </source>
</reference>
<reference evidence="3" key="2">
    <citation type="journal article" date="2017" name="Nat. Plants">
        <title>The Aegilops tauschii genome reveals multiple impacts of transposons.</title>
        <authorList>
            <person name="Zhao G."/>
            <person name="Zou C."/>
            <person name="Li K."/>
            <person name="Wang K."/>
            <person name="Li T."/>
            <person name="Gao L."/>
            <person name="Zhang X."/>
            <person name="Wang H."/>
            <person name="Yang Z."/>
            <person name="Liu X."/>
            <person name="Jiang W."/>
            <person name="Mao L."/>
            <person name="Kong X."/>
            <person name="Jiao Y."/>
            <person name="Jia J."/>
        </authorList>
    </citation>
    <scope>NUCLEOTIDE SEQUENCE [LARGE SCALE GENOMIC DNA]</scope>
    <source>
        <strain evidence="3">cv. AL8/78</strain>
    </source>
</reference>
<reference evidence="2" key="4">
    <citation type="submission" date="2019-03" db="UniProtKB">
        <authorList>
            <consortium name="EnsemblPlants"/>
        </authorList>
    </citation>
    <scope>IDENTIFICATION</scope>
</reference>
<dbReference type="AlphaFoldDB" id="A0A453SQ51"/>
<protein>
    <submittedName>
        <fullName evidence="2">Uncharacterized protein</fullName>
    </submittedName>
</protein>
<keyword evidence="1" id="KW-0812">Transmembrane</keyword>
<keyword evidence="1" id="KW-1133">Transmembrane helix</keyword>
<dbReference type="STRING" id="200361.A0A453SQ51"/>
<keyword evidence="3" id="KW-1185">Reference proteome</keyword>
<reference evidence="3" key="1">
    <citation type="journal article" date="2014" name="Science">
        <title>Ancient hybridizations among the ancestral genomes of bread wheat.</title>
        <authorList>
            <consortium name="International Wheat Genome Sequencing Consortium,"/>
            <person name="Marcussen T."/>
            <person name="Sandve S.R."/>
            <person name="Heier L."/>
            <person name="Spannagl M."/>
            <person name="Pfeifer M."/>
            <person name="Jakobsen K.S."/>
            <person name="Wulff B.B."/>
            <person name="Steuernagel B."/>
            <person name="Mayer K.F."/>
            <person name="Olsen O.A."/>
        </authorList>
    </citation>
    <scope>NUCLEOTIDE SEQUENCE [LARGE SCALE GENOMIC DNA]</scope>
    <source>
        <strain evidence="3">cv. AL8/78</strain>
    </source>
</reference>
<keyword evidence="1" id="KW-0472">Membrane</keyword>
<feature type="transmembrane region" description="Helical" evidence="1">
    <location>
        <begin position="25"/>
        <end position="49"/>
    </location>
</feature>
<dbReference type="Gramene" id="AET7Gv21025300.1">
    <property type="protein sequence ID" value="AET7Gv21025300.1"/>
    <property type="gene ID" value="AET7Gv21025300"/>
</dbReference>
<evidence type="ECO:0000313" key="2">
    <source>
        <dbReference type="EnsemblPlants" id="AET7Gv21025300.1"/>
    </source>
</evidence>
<accession>A0A453SQ51</accession>
<dbReference type="Proteomes" id="UP000015105">
    <property type="component" value="Chromosome 7D"/>
</dbReference>
<organism evidence="2 3">
    <name type="scientific">Aegilops tauschii subsp. strangulata</name>
    <name type="common">Goatgrass</name>
    <dbReference type="NCBI Taxonomy" id="200361"/>
    <lineage>
        <taxon>Eukaryota</taxon>
        <taxon>Viridiplantae</taxon>
        <taxon>Streptophyta</taxon>
        <taxon>Embryophyta</taxon>
        <taxon>Tracheophyta</taxon>
        <taxon>Spermatophyta</taxon>
        <taxon>Magnoliopsida</taxon>
        <taxon>Liliopsida</taxon>
        <taxon>Poales</taxon>
        <taxon>Poaceae</taxon>
        <taxon>BOP clade</taxon>
        <taxon>Pooideae</taxon>
        <taxon>Triticodae</taxon>
        <taxon>Triticeae</taxon>
        <taxon>Triticinae</taxon>
        <taxon>Aegilops</taxon>
    </lineage>
</organism>
<sequence>PRIYPLLRVSCSKHNLMHLHVGLNLVWLLICSNVGFLYGFILISLGLLMQNFAKLFHTMEQVSMSSLDEAATKFLLGEGHEESNMRSWYLYNFLYVIL</sequence>
<proteinExistence type="predicted"/>
<dbReference type="EnsemblPlants" id="AET7Gv21025300.1">
    <property type="protein sequence ID" value="AET7Gv21025300.1"/>
    <property type="gene ID" value="AET7Gv21025300"/>
</dbReference>
<name>A0A453SQ51_AEGTS</name>
<reference evidence="2" key="5">
    <citation type="journal article" date="2021" name="G3 (Bethesda)">
        <title>Aegilops tauschii genome assembly Aet v5.0 features greater sequence contiguity and improved annotation.</title>
        <authorList>
            <person name="Wang L."/>
            <person name="Zhu T."/>
            <person name="Rodriguez J.C."/>
            <person name="Deal K.R."/>
            <person name="Dubcovsky J."/>
            <person name="McGuire P.E."/>
            <person name="Lux T."/>
            <person name="Spannagl M."/>
            <person name="Mayer K.F.X."/>
            <person name="Baldrich P."/>
            <person name="Meyers B.C."/>
            <person name="Huo N."/>
            <person name="Gu Y.Q."/>
            <person name="Zhou H."/>
            <person name="Devos K.M."/>
            <person name="Bennetzen J.L."/>
            <person name="Unver T."/>
            <person name="Budak H."/>
            <person name="Gulick P.J."/>
            <person name="Galiba G."/>
            <person name="Kalapos B."/>
            <person name="Nelson D.R."/>
            <person name="Li P."/>
            <person name="You F.M."/>
            <person name="Luo M.C."/>
            <person name="Dvorak J."/>
        </authorList>
    </citation>
    <scope>NUCLEOTIDE SEQUENCE [LARGE SCALE GENOMIC DNA]</scope>
    <source>
        <strain evidence="2">cv. AL8/78</strain>
    </source>
</reference>